<accession>A0A0A9DBR2</accession>
<reference evidence="1" key="1">
    <citation type="submission" date="2014-09" db="EMBL/GenBank/DDBJ databases">
        <authorList>
            <person name="Magalhaes I.L.F."/>
            <person name="Oliveira U."/>
            <person name="Santos F.R."/>
            <person name="Vidigal T.H.D.A."/>
            <person name="Brescovit A.D."/>
            <person name="Santos A.J."/>
        </authorList>
    </citation>
    <scope>NUCLEOTIDE SEQUENCE</scope>
    <source>
        <tissue evidence="1">Shoot tissue taken approximately 20 cm above the soil surface</tissue>
    </source>
</reference>
<dbReference type="AlphaFoldDB" id="A0A0A9DBR2"/>
<name>A0A0A9DBR2_ARUDO</name>
<evidence type="ECO:0000313" key="1">
    <source>
        <dbReference type="EMBL" id="JAD84093.1"/>
    </source>
</evidence>
<proteinExistence type="predicted"/>
<sequence length="69" mass="7264">MDSKPIFHAMHFDSGVEDAEAEPVEVVVEGGDIVDVEVHLRRRRPVVVAAAAVVSGGGRGGGALMEIRL</sequence>
<reference evidence="1" key="2">
    <citation type="journal article" date="2015" name="Data Brief">
        <title>Shoot transcriptome of the giant reed, Arundo donax.</title>
        <authorList>
            <person name="Barrero R.A."/>
            <person name="Guerrero F.D."/>
            <person name="Moolhuijzen P."/>
            <person name="Goolsby J.A."/>
            <person name="Tidwell J."/>
            <person name="Bellgard S.E."/>
            <person name="Bellgard M.I."/>
        </authorList>
    </citation>
    <scope>NUCLEOTIDE SEQUENCE</scope>
    <source>
        <tissue evidence="1">Shoot tissue taken approximately 20 cm above the soil surface</tissue>
    </source>
</reference>
<dbReference type="EMBL" id="GBRH01213802">
    <property type="protein sequence ID" value="JAD84093.1"/>
    <property type="molecule type" value="Transcribed_RNA"/>
</dbReference>
<organism evidence="1">
    <name type="scientific">Arundo donax</name>
    <name type="common">Giant reed</name>
    <name type="synonym">Donax arundinaceus</name>
    <dbReference type="NCBI Taxonomy" id="35708"/>
    <lineage>
        <taxon>Eukaryota</taxon>
        <taxon>Viridiplantae</taxon>
        <taxon>Streptophyta</taxon>
        <taxon>Embryophyta</taxon>
        <taxon>Tracheophyta</taxon>
        <taxon>Spermatophyta</taxon>
        <taxon>Magnoliopsida</taxon>
        <taxon>Liliopsida</taxon>
        <taxon>Poales</taxon>
        <taxon>Poaceae</taxon>
        <taxon>PACMAD clade</taxon>
        <taxon>Arundinoideae</taxon>
        <taxon>Arundineae</taxon>
        <taxon>Arundo</taxon>
    </lineage>
</organism>
<protein>
    <submittedName>
        <fullName evidence="1">Uncharacterized protein</fullName>
    </submittedName>
</protein>